<evidence type="ECO:0000313" key="2">
    <source>
        <dbReference type="Proteomes" id="UP000018144"/>
    </source>
</evidence>
<gene>
    <name evidence="1" type="ORF">PCON_11249</name>
</gene>
<reference evidence="1 2" key="1">
    <citation type="journal article" date="2013" name="PLoS Genet.">
        <title>The genome and development-dependent transcriptomes of Pyronema confluens: a window into fungal evolution.</title>
        <authorList>
            <person name="Traeger S."/>
            <person name="Altegoer F."/>
            <person name="Freitag M."/>
            <person name="Gabaldon T."/>
            <person name="Kempken F."/>
            <person name="Kumar A."/>
            <person name="Marcet-Houben M."/>
            <person name="Poggeler S."/>
            <person name="Stajich J.E."/>
            <person name="Nowrousian M."/>
        </authorList>
    </citation>
    <scope>NUCLEOTIDE SEQUENCE [LARGE SCALE GENOMIC DNA]</scope>
    <source>
        <strain evidence="2">CBS 100304</strain>
        <tissue evidence="1">Vegetative mycelium</tissue>
    </source>
</reference>
<name>U4LUK1_PYROM</name>
<protein>
    <submittedName>
        <fullName evidence="1">Uncharacterized protein</fullName>
    </submittedName>
</protein>
<proteinExistence type="predicted"/>
<accession>U4LUK1</accession>
<dbReference type="AlphaFoldDB" id="U4LUK1"/>
<dbReference type="EMBL" id="HF935629">
    <property type="protein sequence ID" value="CCX31726.1"/>
    <property type="molecule type" value="Genomic_DNA"/>
</dbReference>
<organism evidence="1 2">
    <name type="scientific">Pyronema omphalodes (strain CBS 100304)</name>
    <name type="common">Pyronema confluens</name>
    <dbReference type="NCBI Taxonomy" id="1076935"/>
    <lineage>
        <taxon>Eukaryota</taxon>
        <taxon>Fungi</taxon>
        <taxon>Dikarya</taxon>
        <taxon>Ascomycota</taxon>
        <taxon>Pezizomycotina</taxon>
        <taxon>Pezizomycetes</taxon>
        <taxon>Pezizales</taxon>
        <taxon>Pyronemataceae</taxon>
        <taxon>Pyronema</taxon>
    </lineage>
</organism>
<dbReference type="Proteomes" id="UP000018144">
    <property type="component" value="Unassembled WGS sequence"/>
</dbReference>
<sequence length="98" mass="11438">MLNRTVVHPSLSDTPFHTLLLTETQLDMIIAGAEPGQFFPRFHIRCILILPYYQPQNRIPAPTLTLEHLRSIEMIENYFMDTWYDQDKKEDGVVGYKG</sequence>
<evidence type="ECO:0000313" key="1">
    <source>
        <dbReference type="EMBL" id="CCX31726.1"/>
    </source>
</evidence>
<keyword evidence="2" id="KW-1185">Reference proteome</keyword>